<dbReference type="AlphaFoldDB" id="A0A2N9M494"/>
<protein>
    <submittedName>
        <fullName evidence="2">Uncharacterized protein</fullName>
    </submittedName>
</protein>
<evidence type="ECO:0000313" key="3">
    <source>
        <dbReference type="Proteomes" id="UP000239735"/>
    </source>
</evidence>
<keyword evidence="1" id="KW-1133">Transmembrane helix</keyword>
<reference evidence="3" key="1">
    <citation type="submission" date="2018-02" db="EMBL/GenBank/DDBJ databases">
        <authorList>
            <person name="Hausmann B."/>
        </authorList>
    </citation>
    <scope>NUCLEOTIDE SEQUENCE [LARGE SCALE GENOMIC DNA]</scope>
    <source>
        <strain evidence="3">Peat soil MAG SbA5</strain>
    </source>
</reference>
<evidence type="ECO:0000313" key="2">
    <source>
        <dbReference type="EMBL" id="SPE30319.1"/>
    </source>
</evidence>
<name>A0A2N9M494_9BACT</name>
<keyword evidence="1" id="KW-0812">Transmembrane</keyword>
<sequence length="207" mass="22835">MPRTSSSRMIKYSSPSILISVPEYLPKSTRSPAFTSRGNTFPSSFDLPLPTEMTSPSWGFSFALSGMMIPPRMVSVSSIRRTRMRSCSGVNLVATDVAVAAIASLLLITRAEANPGTRVLVIGKDNRFGRLRSACRRRCRRSWLKPQPARSSTLAFQLLKISNEIWFVKGVLVEILSVFHSYCMTIRSLSLVLSLLPAPRTGVPKGI</sequence>
<organism evidence="2 3">
    <name type="scientific">Candidatus Sulfuritelmatomonas gaucii</name>
    <dbReference type="NCBI Taxonomy" id="2043161"/>
    <lineage>
        <taxon>Bacteria</taxon>
        <taxon>Pseudomonadati</taxon>
        <taxon>Acidobacteriota</taxon>
        <taxon>Terriglobia</taxon>
        <taxon>Terriglobales</taxon>
        <taxon>Acidobacteriaceae</taxon>
        <taxon>Candidatus Sulfuritelmatomonas</taxon>
    </lineage>
</organism>
<dbReference type="Proteomes" id="UP000239735">
    <property type="component" value="Unassembled WGS sequence"/>
</dbReference>
<gene>
    <name evidence="2" type="ORF">SBA5_780022</name>
</gene>
<proteinExistence type="predicted"/>
<accession>A0A2N9M494</accession>
<feature type="transmembrane region" description="Helical" evidence="1">
    <location>
        <begin position="89"/>
        <end position="108"/>
    </location>
</feature>
<evidence type="ECO:0000256" key="1">
    <source>
        <dbReference type="SAM" id="Phobius"/>
    </source>
</evidence>
<keyword evidence="1" id="KW-0472">Membrane</keyword>
<dbReference type="EMBL" id="OKRB01000139">
    <property type="protein sequence ID" value="SPE30319.1"/>
    <property type="molecule type" value="Genomic_DNA"/>
</dbReference>